<dbReference type="SUPFAM" id="SSF90002">
    <property type="entry name" value="Hypothetical protein YjiA, C-terminal domain"/>
    <property type="match status" value="1"/>
</dbReference>
<dbReference type="InterPro" id="IPR011629">
    <property type="entry name" value="CobW-like_C"/>
</dbReference>
<evidence type="ECO:0000256" key="5">
    <source>
        <dbReference type="ARBA" id="ARBA00045658"/>
    </source>
</evidence>
<comment type="caution">
    <text evidence="8">The sequence shown here is derived from an EMBL/GenBank/DDBJ whole genome shotgun (WGS) entry which is preliminary data.</text>
</comment>
<evidence type="ECO:0000313" key="8">
    <source>
        <dbReference type="EMBL" id="MDQ0458023.1"/>
    </source>
</evidence>
<dbReference type="RefSeq" id="WP_307160126.1">
    <property type="nucleotide sequence ID" value="NZ_JAUSWH010000021.1"/>
</dbReference>
<comment type="similarity">
    <text evidence="4">Belongs to the SIMIBI class G3E GTPase family. ZNG1 subfamily.</text>
</comment>
<name>A0ABU0IID9_9HYPH</name>
<dbReference type="Proteomes" id="UP001235269">
    <property type="component" value="Unassembled WGS sequence"/>
</dbReference>
<dbReference type="InterPro" id="IPR003495">
    <property type="entry name" value="CobW/HypB/UreG_nucleotide-bd"/>
</dbReference>
<dbReference type="PANTHER" id="PTHR13748:SF62">
    <property type="entry name" value="COBW DOMAIN-CONTAINING PROTEIN"/>
    <property type="match status" value="1"/>
</dbReference>
<evidence type="ECO:0000259" key="7">
    <source>
        <dbReference type="SMART" id="SM00833"/>
    </source>
</evidence>
<feature type="domain" description="CobW C-terminal" evidence="7">
    <location>
        <begin position="237"/>
        <end position="331"/>
    </location>
</feature>
<organism evidence="8 9">
    <name type="scientific">Rhizobium paknamense</name>
    <dbReference type="NCBI Taxonomy" id="1206817"/>
    <lineage>
        <taxon>Bacteria</taxon>
        <taxon>Pseudomonadati</taxon>
        <taxon>Pseudomonadota</taxon>
        <taxon>Alphaproteobacteria</taxon>
        <taxon>Hyphomicrobiales</taxon>
        <taxon>Rhizobiaceae</taxon>
        <taxon>Rhizobium/Agrobacterium group</taxon>
        <taxon>Rhizobium</taxon>
    </lineage>
</organism>
<dbReference type="Gene3D" id="3.40.50.300">
    <property type="entry name" value="P-loop containing nucleotide triphosphate hydrolases"/>
    <property type="match status" value="1"/>
</dbReference>
<evidence type="ECO:0000313" key="9">
    <source>
        <dbReference type="Proteomes" id="UP001235269"/>
    </source>
</evidence>
<dbReference type="SUPFAM" id="SSF52540">
    <property type="entry name" value="P-loop containing nucleoside triphosphate hydrolases"/>
    <property type="match status" value="1"/>
</dbReference>
<keyword evidence="9" id="KW-1185">Reference proteome</keyword>
<gene>
    <name evidence="8" type="ORF">QO005_004381</name>
</gene>
<dbReference type="InterPro" id="IPR036627">
    <property type="entry name" value="CobW-likC_sf"/>
</dbReference>
<dbReference type="InterPro" id="IPR027417">
    <property type="entry name" value="P-loop_NTPase"/>
</dbReference>
<evidence type="ECO:0000256" key="3">
    <source>
        <dbReference type="ARBA" id="ARBA00023186"/>
    </source>
</evidence>
<keyword evidence="2" id="KW-0378">Hydrolase</keyword>
<evidence type="ECO:0000256" key="1">
    <source>
        <dbReference type="ARBA" id="ARBA00022741"/>
    </source>
</evidence>
<protein>
    <submittedName>
        <fullName evidence="8">G3E family GTPase</fullName>
    </submittedName>
</protein>
<dbReference type="SMART" id="SM00833">
    <property type="entry name" value="CobW_C"/>
    <property type="match status" value="1"/>
</dbReference>
<dbReference type="Pfam" id="PF07683">
    <property type="entry name" value="CobW_C"/>
    <property type="match status" value="1"/>
</dbReference>
<keyword evidence="1" id="KW-0547">Nucleotide-binding</keyword>
<proteinExistence type="inferred from homology"/>
<comment type="catalytic activity">
    <reaction evidence="6">
        <text>GTP + H2O = GDP + phosphate + H(+)</text>
        <dbReference type="Rhea" id="RHEA:19669"/>
        <dbReference type="ChEBI" id="CHEBI:15377"/>
        <dbReference type="ChEBI" id="CHEBI:15378"/>
        <dbReference type="ChEBI" id="CHEBI:37565"/>
        <dbReference type="ChEBI" id="CHEBI:43474"/>
        <dbReference type="ChEBI" id="CHEBI:58189"/>
    </reaction>
    <physiologicalReaction direction="left-to-right" evidence="6">
        <dbReference type="Rhea" id="RHEA:19670"/>
    </physiologicalReaction>
</comment>
<dbReference type="Pfam" id="PF02492">
    <property type="entry name" value="cobW"/>
    <property type="match status" value="1"/>
</dbReference>
<dbReference type="CDD" id="cd03112">
    <property type="entry name" value="CobW-like"/>
    <property type="match status" value="1"/>
</dbReference>
<reference evidence="8 9" key="1">
    <citation type="submission" date="2023-07" db="EMBL/GenBank/DDBJ databases">
        <title>Genomic Encyclopedia of Type Strains, Phase IV (KMG-IV): sequencing the most valuable type-strain genomes for metagenomic binning, comparative biology and taxonomic classification.</title>
        <authorList>
            <person name="Goeker M."/>
        </authorList>
    </citation>
    <scope>NUCLEOTIDE SEQUENCE [LARGE SCALE GENOMIC DNA]</scope>
    <source>
        <strain evidence="8 9">DSM 100301</strain>
    </source>
</reference>
<dbReference type="EMBL" id="JAUSWH010000021">
    <property type="protein sequence ID" value="MDQ0458023.1"/>
    <property type="molecule type" value="Genomic_DNA"/>
</dbReference>
<dbReference type="InterPro" id="IPR051316">
    <property type="entry name" value="Zinc-reg_GTPase_activator"/>
</dbReference>
<sequence length="341" mass="37242">MDDFLAFTPVTLITGFLGSGKTTLLKRLLAHPALADCAVLINEFGEIGLDHQLVERVEGDMVLLQSGCLCCTVRGELSEALRDLLSKRERGEVAPFRRIVIESTGLADPFPVLSTLKADPVLRHHLKAGRVITTIDAVNGLGQLDVYEETVRQAAIADCLVITKTDLLTEDTVDPLMARLSAINPDGRFFFAAAPSLDADSLIAEGADLNLDRLQSPSGFYCEAPIPDGGEGHTRRISAFSITVEQRVDWTAFAIWLTMLINRHGAKVLRVKGILHLEGEENPVAVHGVQHLVHPPVHLERPVAEDRRSHLVFIVDGLDCALLKRSFEAFTLAKQSLNPVA</sequence>
<accession>A0ABU0IID9</accession>
<evidence type="ECO:0000256" key="2">
    <source>
        <dbReference type="ARBA" id="ARBA00022801"/>
    </source>
</evidence>
<keyword evidence="3" id="KW-0143">Chaperone</keyword>
<comment type="function">
    <text evidence="5">Zinc chaperone that directly transfers zinc cofactor to target proteins, thereby activating them. Zinc is transferred from the CXCC motif in the GTPase domain to the zinc binding site in target proteins in a process requiring GTP hydrolysis.</text>
</comment>
<dbReference type="Gene3D" id="3.30.1220.10">
    <property type="entry name" value="CobW-like, C-terminal domain"/>
    <property type="match status" value="1"/>
</dbReference>
<dbReference type="PANTHER" id="PTHR13748">
    <property type="entry name" value="COBW-RELATED"/>
    <property type="match status" value="1"/>
</dbReference>
<evidence type="ECO:0000256" key="4">
    <source>
        <dbReference type="ARBA" id="ARBA00034320"/>
    </source>
</evidence>
<evidence type="ECO:0000256" key="6">
    <source>
        <dbReference type="ARBA" id="ARBA00049117"/>
    </source>
</evidence>